<protein>
    <submittedName>
        <fullName evidence="1">Uncharacterized protein</fullName>
    </submittedName>
</protein>
<keyword evidence="2" id="KW-1185">Reference proteome</keyword>
<organism evidence="1 2">
    <name type="scientific">Streptomyces lunalinharesii</name>
    <dbReference type="NCBI Taxonomy" id="333384"/>
    <lineage>
        <taxon>Bacteria</taxon>
        <taxon>Bacillati</taxon>
        <taxon>Actinomycetota</taxon>
        <taxon>Actinomycetes</taxon>
        <taxon>Kitasatosporales</taxon>
        <taxon>Streptomycetaceae</taxon>
        <taxon>Streptomyces</taxon>
    </lineage>
</organism>
<accession>A0ABN3R7C9</accession>
<comment type="caution">
    <text evidence="1">The sequence shown here is derived from an EMBL/GenBank/DDBJ whole genome shotgun (WGS) entry which is preliminary data.</text>
</comment>
<dbReference type="Proteomes" id="UP001500994">
    <property type="component" value="Unassembled WGS sequence"/>
</dbReference>
<reference evidence="1 2" key="1">
    <citation type="journal article" date="2019" name="Int. J. Syst. Evol. Microbiol.">
        <title>The Global Catalogue of Microorganisms (GCM) 10K type strain sequencing project: providing services to taxonomists for standard genome sequencing and annotation.</title>
        <authorList>
            <consortium name="The Broad Institute Genomics Platform"/>
            <consortium name="The Broad Institute Genome Sequencing Center for Infectious Disease"/>
            <person name="Wu L."/>
            <person name="Ma J."/>
        </authorList>
    </citation>
    <scope>NUCLEOTIDE SEQUENCE [LARGE SCALE GENOMIC DNA]</scope>
    <source>
        <strain evidence="1 2">JCM 16374</strain>
    </source>
</reference>
<gene>
    <name evidence="1" type="ORF">GCM10009864_03930</name>
</gene>
<evidence type="ECO:0000313" key="2">
    <source>
        <dbReference type="Proteomes" id="UP001500994"/>
    </source>
</evidence>
<sequence>MVAHLGHRVLELVRRDPAVAVRVEPRERGPGLLYVYRGWCPFVVPRPVVCRNRGVI</sequence>
<dbReference type="EMBL" id="BAAARK010000001">
    <property type="protein sequence ID" value="GAA2645120.1"/>
    <property type="molecule type" value="Genomic_DNA"/>
</dbReference>
<name>A0ABN3R7C9_9ACTN</name>
<evidence type="ECO:0000313" key="1">
    <source>
        <dbReference type="EMBL" id="GAA2645120.1"/>
    </source>
</evidence>
<proteinExistence type="predicted"/>